<name>A0A8S3Q720_MYTED</name>
<dbReference type="AlphaFoldDB" id="A0A8S3Q720"/>
<organism evidence="1 2">
    <name type="scientific">Mytilus edulis</name>
    <name type="common">Blue mussel</name>
    <dbReference type="NCBI Taxonomy" id="6550"/>
    <lineage>
        <taxon>Eukaryota</taxon>
        <taxon>Metazoa</taxon>
        <taxon>Spiralia</taxon>
        <taxon>Lophotrochozoa</taxon>
        <taxon>Mollusca</taxon>
        <taxon>Bivalvia</taxon>
        <taxon>Autobranchia</taxon>
        <taxon>Pteriomorphia</taxon>
        <taxon>Mytilida</taxon>
        <taxon>Mytiloidea</taxon>
        <taxon>Mytilidae</taxon>
        <taxon>Mytilinae</taxon>
        <taxon>Mytilus</taxon>
    </lineage>
</organism>
<evidence type="ECO:0000313" key="2">
    <source>
        <dbReference type="Proteomes" id="UP000683360"/>
    </source>
</evidence>
<protein>
    <recommendedName>
        <fullName evidence="3">Endonuclease/exonuclease/phosphatase domain-containing protein</fullName>
    </recommendedName>
</protein>
<reference evidence="1" key="1">
    <citation type="submission" date="2021-03" db="EMBL/GenBank/DDBJ databases">
        <authorList>
            <person name="Bekaert M."/>
        </authorList>
    </citation>
    <scope>NUCLEOTIDE SEQUENCE</scope>
</reference>
<proteinExistence type="predicted"/>
<evidence type="ECO:0008006" key="3">
    <source>
        <dbReference type="Google" id="ProtNLM"/>
    </source>
</evidence>
<dbReference type="Proteomes" id="UP000683360">
    <property type="component" value="Unassembled WGS sequence"/>
</dbReference>
<keyword evidence="2" id="KW-1185">Reference proteome</keyword>
<comment type="caution">
    <text evidence="1">The sequence shown here is derived from an EMBL/GenBank/DDBJ whole genome shotgun (WGS) entry which is preliminary data.</text>
</comment>
<dbReference type="EMBL" id="CAJPWZ010000358">
    <property type="protein sequence ID" value="CAG2191229.1"/>
    <property type="molecule type" value="Genomic_DNA"/>
</dbReference>
<dbReference type="OrthoDB" id="8906575at2759"/>
<accession>A0A8S3Q720</accession>
<gene>
    <name evidence="1" type="ORF">MEDL_6461</name>
</gene>
<evidence type="ECO:0000313" key="1">
    <source>
        <dbReference type="EMBL" id="CAG2191229.1"/>
    </source>
</evidence>
<sequence>MMQFSENASSTILLGDFNARTATMPDFIVPDDTLFDILDLTDNQDVDTLKNMYSYNFLLDYNIPLQRSSEDKKSNGFGSKLIDMCKRCSLYIANGRLFDDTIDGKNTINYPSDVKNTINYPSDGKNTINYPSDGNYAISFPSNNFHQPFSSIDGKLFQNSINMMEFGGICSITKFHHV</sequence>